<evidence type="ECO:0008006" key="4">
    <source>
        <dbReference type="Google" id="ProtNLM"/>
    </source>
</evidence>
<protein>
    <recommendedName>
        <fullName evidence="4">Acid-shock protein</fullName>
    </recommendedName>
</protein>
<feature type="chain" id="PRO_5007592135" description="Acid-shock protein" evidence="1">
    <location>
        <begin position="22"/>
        <end position="63"/>
    </location>
</feature>
<accession>A0A151Y0Z4</accession>
<keyword evidence="3" id="KW-1185">Reference proteome</keyword>
<proteinExistence type="predicted"/>
<keyword evidence="1" id="KW-0732">Signal</keyword>
<dbReference type="STRING" id="1806892.AZH43_02395"/>
<gene>
    <name evidence="2" type="ORF">AZH43_02395</name>
</gene>
<dbReference type="Proteomes" id="UP000076276">
    <property type="component" value="Unassembled WGS sequence"/>
</dbReference>
<comment type="caution">
    <text evidence="2">The sequence shown here is derived from an EMBL/GenBank/DDBJ whole genome shotgun (WGS) entry which is preliminary data.</text>
</comment>
<dbReference type="AlphaFoldDB" id="A0A151Y0Z4"/>
<reference evidence="2 3" key="1">
    <citation type="submission" date="2016-03" db="EMBL/GenBank/DDBJ databases">
        <title>Acinetobacter genomospecies 28 strain ANC 4149.</title>
        <authorList>
            <person name="Radolfova-Krizova L."/>
            <person name="Nemec A."/>
        </authorList>
    </citation>
    <scope>NUCLEOTIDE SEQUENCE [LARGE SCALE GENOMIC DNA]</scope>
    <source>
        <strain evidence="2 3">ANC 4149</strain>
    </source>
</reference>
<organism evidence="2 3">
    <name type="scientific">Acinetobacter pragensis</name>
    <dbReference type="NCBI Taxonomy" id="1806892"/>
    <lineage>
        <taxon>Bacteria</taxon>
        <taxon>Pseudomonadati</taxon>
        <taxon>Pseudomonadota</taxon>
        <taxon>Gammaproteobacteria</taxon>
        <taxon>Moraxellales</taxon>
        <taxon>Moraxellaceae</taxon>
        <taxon>Acinetobacter</taxon>
    </lineage>
</organism>
<evidence type="ECO:0000313" key="3">
    <source>
        <dbReference type="Proteomes" id="UP000076276"/>
    </source>
</evidence>
<evidence type="ECO:0000313" key="2">
    <source>
        <dbReference type="EMBL" id="KYQ71718.1"/>
    </source>
</evidence>
<dbReference type="EMBL" id="LUAW01000023">
    <property type="protein sequence ID" value="KYQ71718.1"/>
    <property type="molecule type" value="Genomic_DNA"/>
</dbReference>
<sequence length="63" mass="6282">MNALKSVIAVAVMAVSATVSAQIVYVPDFPAKKAAPAQVAKAATQAPASEAAAQDQVKSEKAA</sequence>
<feature type="signal peptide" evidence="1">
    <location>
        <begin position="1"/>
        <end position="21"/>
    </location>
</feature>
<dbReference type="RefSeq" id="WP_067669589.1">
    <property type="nucleotide sequence ID" value="NZ_CBCSIK010000003.1"/>
</dbReference>
<name>A0A151Y0Z4_9GAMM</name>
<evidence type="ECO:0000256" key="1">
    <source>
        <dbReference type="SAM" id="SignalP"/>
    </source>
</evidence>